<comment type="similarity">
    <text evidence="12">Belongs to the pannexin family.</text>
</comment>
<dbReference type="Pfam" id="PF00876">
    <property type="entry name" value="Innexin"/>
    <property type="match status" value="1"/>
</dbReference>
<evidence type="ECO:0000313" key="14">
    <source>
        <dbReference type="WBParaSite" id="jg10456"/>
    </source>
</evidence>
<dbReference type="PANTHER" id="PTHR11893:SF10">
    <property type="entry name" value="INNEXIN-6"/>
    <property type="match status" value="1"/>
</dbReference>
<evidence type="ECO:0000256" key="10">
    <source>
        <dbReference type="ARBA" id="ARBA00023136"/>
    </source>
</evidence>
<dbReference type="GO" id="GO:0005886">
    <property type="term" value="C:plasma membrane"/>
    <property type="evidence" value="ECO:0007669"/>
    <property type="project" value="UniProtKB-SubCell"/>
</dbReference>
<evidence type="ECO:0000256" key="1">
    <source>
        <dbReference type="ARBA" id="ARBA00004610"/>
    </source>
</evidence>
<dbReference type="GO" id="GO:0005243">
    <property type="term" value="F:gap junction channel activity"/>
    <property type="evidence" value="ECO:0007669"/>
    <property type="project" value="TreeGrafter"/>
</dbReference>
<name>A0A915CM66_9BILA</name>
<evidence type="ECO:0000256" key="4">
    <source>
        <dbReference type="ARBA" id="ARBA00022475"/>
    </source>
</evidence>
<evidence type="ECO:0000256" key="9">
    <source>
        <dbReference type="ARBA" id="ARBA00023065"/>
    </source>
</evidence>
<keyword evidence="6" id="KW-0303">Gap junction</keyword>
<organism evidence="13 14">
    <name type="scientific">Ditylenchus dipsaci</name>
    <dbReference type="NCBI Taxonomy" id="166011"/>
    <lineage>
        <taxon>Eukaryota</taxon>
        <taxon>Metazoa</taxon>
        <taxon>Ecdysozoa</taxon>
        <taxon>Nematoda</taxon>
        <taxon>Chromadorea</taxon>
        <taxon>Rhabditida</taxon>
        <taxon>Tylenchina</taxon>
        <taxon>Tylenchomorpha</taxon>
        <taxon>Sphaerularioidea</taxon>
        <taxon>Anguinidae</taxon>
        <taxon>Anguininae</taxon>
        <taxon>Ditylenchus</taxon>
    </lineage>
</organism>
<evidence type="ECO:0000256" key="8">
    <source>
        <dbReference type="ARBA" id="ARBA00022989"/>
    </source>
</evidence>
<evidence type="ECO:0000256" key="12">
    <source>
        <dbReference type="RuleBase" id="RU010713"/>
    </source>
</evidence>
<dbReference type="PROSITE" id="PS51013">
    <property type="entry name" value="PANNEXIN"/>
    <property type="match status" value="1"/>
</dbReference>
<keyword evidence="9 12" id="KW-0406">Ion transport</keyword>
<evidence type="ECO:0000256" key="5">
    <source>
        <dbReference type="ARBA" id="ARBA00022692"/>
    </source>
</evidence>
<gene>
    <name evidence="12" type="primary">inx</name>
</gene>
<keyword evidence="8" id="KW-1133">Transmembrane helix</keyword>
<keyword evidence="11 12" id="KW-0407">Ion channel</keyword>
<keyword evidence="5" id="KW-0812">Transmembrane</keyword>
<evidence type="ECO:0000256" key="7">
    <source>
        <dbReference type="ARBA" id="ARBA00022949"/>
    </source>
</evidence>
<dbReference type="Proteomes" id="UP000887574">
    <property type="component" value="Unplaced"/>
</dbReference>
<accession>A0A915CM66</accession>
<keyword evidence="10" id="KW-0472">Membrane</keyword>
<evidence type="ECO:0000256" key="3">
    <source>
        <dbReference type="ARBA" id="ARBA00022448"/>
    </source>
</evidence>
<evidence type="ECO:0000313" key="13">
    <source>
        <dbReference type="Proteomes" id="UP000887574"/>
    </source>
</evidence>
<protein>
    <recommendedName>
        <fullName evidence="12">Innexin</fullName>
    </recommendedName>
</protein>
<keyword evidence="4" id="KW-1003">Cell membrane</keyword>
<dbReference type="AlphaFoldDB" id="A0A915CM66"/>
<dbReference type="PRINTS" id="PR01262">
    <property type="entry name" value="INNEXIN"/>
</dbReference>
<reference evidence="14" key="1">
    <citation type="submission" date="2022-11" db="UniProtKB">
        <authorList>
            <consortium name="WormBaseParasite"/>
        </authorList>
    </citation>
    <scope>IDENTIFICATION</scope>
</reference>
<evidence type="ECO:0000256" key="6">
    <source>
        <dbReference type="ARBA" id="ARBA00022868"/>
    </source>
</evidence>
<dbReference type="InterPro" id="IPR000990">
    <property type="entry name" value="Innexin"/>
</dbReference>
<keyword evidence="7" id="KW-0965">Cell junction</keyword>
<dbReference type="PANTHER" id="PTHR11893">
    <property type="entry name" value="INNEXIN"/>
    <property type="match status" value="1"/>
</dbReference>
<sequence length="194" mass="21920">MWDLALQKKLYLFDCKVRGGRLLPLDSSILHTSFVWMITAGKNNKGLGGAKGKMSSQLGAISSVNSLIGKIFTQPKGDLAARLNSRITVTILAVSAGLLLTTHFWGEPITCWLPAEFTKSWTDFANQYCYVHGTYFSHLHQPLNFNEHERQMISIDYYQWVPYVLALQAIFFYIPDLCGRFSAVSQVGFKIELF</sequence>
<comment type="subcellular location">
    <subcellularLocation>
        <location evidence="1">Cell junction</location>
        <location evidence="1">Gap junction</location>
    </subcellularLocation>
    <subcellularLocation>
        <location evidence="2 12">Cell membrane</location>
        <topology evidence="2 12">Multi-pass membrane protein</topology>
    </subcellularLocation>
</comment>
<proteinExistence type="inferred from homology"/>
<keyword evidence="13" id="KW-1185">Reference proteome</keyword>
<dbReference type="WBParaSite" id="jg10456">
    <property type="protein sequence ID" value="jg10456"/>
    <property type="gene ID" value="jg10456"/>
</dbReference>
<evidence type="ECO:0000256" key="2">
    <source>
        <dbReference type="ARBA" id="ARBA00004651"/>
    </source>
</evidence>
<dbReference type="GO" id="GO:0034220">
    <property type="term" value="P:monoatomic ion transmembrane transport"/>
    <property type="evidence" value="ECO:0007669"/>
    <property type="project" value="UniProtKB-KW"/>
</dbReference>
<comment type="function">
    <text evidence="12">Structural component of the gap junctions.</text>
</comment>
<evidence type="ECO:0000256" key="11">
    <source>
        <dbReference type="ARBA" id="ARBA00023303"/>
    </source>
</evidence>
<dbReference type="GO" id="GO:0005921">
    <property type="term" value="C:gap junction"/>
    <property type="evidence" value="ECO:0007669"/>
    <property type="project" value="UniProtKB-SubCell"/>
</dbReference>
<keyword evidence="3 12" id="KW-0813">Transport</keyword>